<dbReference type="GO" id="GO:0009279">
    <property type="term" value="C:cell outer membrane"/>
    <property type="evidence" value="ECO:0007669"/>
    <property type="project" value="UniProtKB-SubCell"/>
</dbReference>
<feature type="chain" id="PRO_5011585941" description="Outer membrane protein transport protein (OMPP1/FadL/TodX)" evidence="8">
    <location>
        <begin position="22"/>
        <end position="529"/>
    </location>
</feature>
<evidence type="ECO:0000256" key="4">
    <source>
        <dbReference type="ARBA" id="ARBA00022692"/>
    </source>
</evidence>
<dbReference type="PANTHER" id="PTHR35093:SF8">
    <property type="entry name" value="OUTER MEMBRANE PROTEIN NMB0088-RELATED"/>
    <property type="match status" value="1"/>
</dbReference>
<dbReference type="RefSeq" id="WP_089833856.1">
    <property type="nucleotide sequence ID" value="NZ_FNBN01000003.1"/>
</dbReference>
<evidence type="ECO:0000256" key="8">
    <source>
        <dbReference type="SAM" id="SignalP"/>
    </source>
</evidence>
<evidence type="ECO:0000256" key="1">
    <source>
        <dbReference type="ARBA" id="ARBA00004571"/>
    </source>
</evidence>
<evidence type="ECO:0000313" key="9">
    <source>
        <dbReference type="EMBL" id="SDG24256.1"/>
    </source>
</evidence>
<dbReference type="OrthoDB" id="9765571at2"/>
<dbReference type="AlphaFoldDB" id="A0A1G7SMH1"/>
<dbReference type="SUPFAM" id="SSF56935">
    <property type="entry name" value="Porins"/>
    <property type="match status" value="1"/>
</dbReference>
<gene>
    <name evidence="9" type="ORF">SAMN04488121_103935</name>
</gene>
<evidence type="ECO:0000256" key="5">
    <source>
        <dbReference type="ARBA" id="ARBA00022729"/>
    </source>
</evidence>
<reference evidence="9 10" key="1">
    <citation type="submission" date="2016-10" db="EMBL/GenBank/DDBJ databases">
        <authorList>
            <person name="de Groot N.N."/>
        </authorList>
    </citation>
    <scope>NUCLEOTIDE SEQUENCE [LARGE SCALE GENOMIC DNA]</scope>
    <source>
        <strain evidence="9 10">DSM 527</strain>
    </source>
</reference>
<proteinExistence type="inferred from homology"/>
<keyword evidence="6" id="KW-0472">Membrane</keyword>
<organism evidence="9 10">
    <name type="scientific">Chitinophaga filiformis</name>
    <name type="common">Myxococcus filiformis</name>
    <name type="synonym">Flexibacter filiformis</name>
    <dbReference type="NCBI Taxonomy" id="104663"/>
    <lineage>
        <taxon>Bacteria</taxon>
        <taxon>Pseudomonadati</taxon>
        <taxon>Bacteroidota</taxon>
        <taxon>Chitinophagia</taxon>
        <taxon>Chitinophagales</taxon>
        <taxon>Chitinophagaceae</taxon>
        <taxon>Chitinophaga</taxon>
    </lineage>
</organism>
<evidence type="ECO:0000256" key="7">
    <source>
        <dbReference type="ARBA" id="ARBA00023237"/>
    </source>
</evidence>
<sequence length="529" mass="57885">MMIKRMVFALALTGTCISLQAQTIDDALRFSTTAPSGTTRGQSVGGALGALGGEASSLYVNPAGVGFFRTNDFSFTVGFQNISNTGTYLNTKGDDNKFIPLISNVTLIFGGRRKKPESKWQNFSFGLGLNRTQNYNQRIYYTGTNTSSSLSLNYYLDAEAAGVTNPDQQLGGSQTIGSLAHTSALAYQTGLISPYTDNNNQPDGTFYSAAQAQDRSINVKQENIVDAKGGAYDVAFAFAANYDDKLYLGGSLNIPTMTYKNSRTWKETNQNTVPTDLNSFDVTEHLRSEGTGINLKIGGIYKPVKALSLGAAFHSPSWISFTDTYRTDMTASTKTLGVLSSSSTDTNDGFEDESKYTVRTPWKGILSAAFLFAPSADTRKPTGFITFDYEYMDYASMKMRFRNDNSFDKEDSDQRNQAIKSTYQGASNIRVGGELKLHVIAFRLGYALYASPYKNSAIDGKREYFTGGIGYRNRGFYLDLGLVYGSNTFTNQPYVLSSNADPADHYTTPAPATIDSKQANINATFGWKF</sequence>
<dbReference type="PANTHER" id="PTHR35093">
    <property type="entry name" value="OUTER MEMBRANE PROTEIN NMB0088-RELATED"/>
    <property type="match status" value="1"/>
</dbReference>
<feature type="signal peptide" evidence="8">
    <location>
        <begin position="1"/>
        <end position="21"/>
    </location>
</feature>
<dbReference type="InterPro" id="IPR005017">
    <property type="entry name" value="OMPP1/FadL/TodX"/>
</dbReference>
<evidence type="ECO:0000256" key="2">
    <source>
        <dbReference type="ARBA" id="ARBA00008163"/>
    </source>
</evidence>
<dbReference type="Proteomes" id="UP000199045">
    <property type="component" value="Unassembled WGS sequence"/>
</dbReference>
<evidence type="ECO:0008006" key="11">
    <source>
        <dbReference type="Google" id="ProtNLM"/>
    </source>
</evidence>
<keyword evidence="5 8" id="KW-0732">Signal</keyword>
<keyword evidence="7" id="KW-0998">Cell outer membrane</keyword>
<comment type="similarity">
    <text evidence="2">Belongs to the OmpP1/FadL family.</text>
</comment>
<name>A0A1G7SMH1_CHIFI</name>
<evidence type="ECO:0000256" key="3">
    <source>
        <dbReference type="ARBA" id="ARBA00022452"/>
    </source>
</evidence>
<dbReference type="GO" id="GO:0015483">
    <property type="term" value="F:long-chain fatty acid transporting porin activity"/>
    <property type="evidence" value="ECO:0007669"/>
    <property type="project" value="TreeGrafter"/>
</dbReference>
<keyword evidence="3" id="KW-1134">Transmembrane beta strand</keyword>
<evidence type="ECO:0000256" key="6">
    <source>
        <dbReference type="ARBA" id="ARBA00023136"/>
    </source>
</evidence>
<accession>A0A1G7SMH1</accession>
<evidence type="ECO:0000313" key="10">
    <source>
        <dbReference type="Proteomes" id="UP000199045"/>
    </source>
</evidence>
<keyword evidence="4" id="KW-0812">Transmembrane</keyword>
<comment type="subcellular location">
    <subcellularLocation>
        <location evidence="1">Cell outer membrane</location>
        <topology evidence="1">Multi-pass membrane protein</topology>
    </subcellularLocation>
</comment>
<dbReference type="Gene3D" id="2.40.160.60">
    <property type="entry name" value="Outer membrane protein transport protein (OMPP1/FadL/TodX)"/>
    <property type="match status" value="1"/>
</dbReference>
<dbReference type="EMBL" id="FNBN01000003">
    <property type="protein sequence ID" value="SDG24256.1"/>
    <property type="molecule type" value="Genomic_DNA"/>
</dbReference>
<dbReference type="STRING" id="104663.SAMN04488121_103935"/>
<protein>
    <recommendedName>
        <fullName evidence="11">Outer membrane protein transport protein (OMPP1/FadL/TodX)</fullName>
    </recommendedName>
</protein>